<gene>
    <name evidence="2" type="ORF">NDU88_009051</name>
</gene>
<evidence type="ECO:0000313" key="3">
    <source>
        <dbReference type="Proteomes" id="UP001066276"/>
    </source>
</evidence>
<keyword evidence="3" id="KW-1185">Reference proteome</keyword>
<reference evidence="2" key="1">
    <citation type="journal article" date="2022" name="bioRxiv">
        <title>Sequencing and chromosome-scale assembly of the giantPleurodeles waltlgenome.</title>
        <authorList>
            <person name="Brown T."/>
            <person name="Elewa A."/>
            <person name="Iarovenko S."/>
            <person name="Subramanian E."/>
            <person name="Araus A.J."/>
            <person name="Petzold A."/>
            <person name="Susuki M."/>
            <person name="Suzuki K.-i.T."/>
            <person name="Hayashi T."/>
            <person name="Toyoda A."/>
            <person name="Oliveira C."/>
            <person name="Osipova E."/>
            <person name="Leigh N.D."/>
            <person name="Simon A."/>
            <person name="Yun M.H."/>
        </authorList>
    </citation>
    <scope>NUCLEOTIDE SEQUENCE</scope>
    <source>
        <strain evidence="2">20211129_DDA</strain>
        <tissue evidence="2">Liver</tissue>
    </source>
</reference>
<dbReference type="AlphaFoldDB" id="A0AAV7QWH3"/>
<dbReference type="EMBL" id="JANPWB010000010">
    <property type="protein sequence ID" value="KAJ1142738.1"/>
    <property type="molecule type" value="Genomic_DNA"/>
</dbReference>
<evidence type="ECO:0000256" key="1">
    <source>
        <dbReference type="SAM" id="MobiDB-lite"/>
    </source>
</evidence>
<evidence type="ECO:0000313" key="2">
    <source>
        <dbReference type="EMBL" id="KAJ1142738.1"/>
    </source>
</evidence>
<dbReference type="Proteomes" id="UP001066276">
    <property type="component" value="Chromosome 6"/>
</dbReference>
<sequence>MCRLRESPSSAHSLHVTVPNAHVFQTRCGLGPQAQLVASVQLNLTACLQNDTPSEAESSDPARGLHVTASDPHSPLEDKRIRGRYLTSRQPEQFLRPAI</sequence>
<name>A0AAV7QWH3_PLEWA</name>
<organism evidence="2 3">
    <name type="scientific">Pleurodeles waltl</name>
    <name type="common">Iberian ribbed newt</name>
    <dbReference type="NCBI Taxonomy" id="8319"/>
    <lineage>
        <taxon>Eukaryota</taxon>
        <taxon>Metazoa</taxon>
        <taxon>Chordata</taxon>
        <taxon>Craniata</taxon>
        <taxon>Vertebrata</taxon>
        <taxon>Euteleostomi</taxon>
        <taxon>Amphibia</taxon>
        <taxon>Batrachia</taxon>
        <taxon>Caudata</taxon>
        <taxon>Salamandroidea</taxon>
        <taxon>Salamandridae</taxon>
        <taxon>Pleurodelinae</taxon>
        <taxon>Pleurodeles</taxon>
    </lineage>
</organism>
<feature type="region of interest" description="Disordered" evidence="1">
    <location>
        <begin position="51"/>
        <end position="80"/>
    </location>
</feature>
<accession>A0AAV7QWH3</accession>
<protein>
    <submittedName>
        <fullName evidence="2">Uncharacterized protein</fullName>
    </submittedName>
</protein>
<comment type="caution">
    <text evidence="2">The sequence shown here is derived from an EMBL/GenBank/DDBJ whole genome shotgun (WGS) entry which is preliminary data.</text>
</comment>
<proteinExistence type="predicted"/>